<evidence type="ECO:0000313" key="2">
    <source>
        <dbReference type="Proteomes" id="UP000509303"/>
    </source>
</evidence>
<reference evidence="1 2" key="1">
    <citation type="submission" date="2020-06" db="EMBL/GenBank/DDBJ databases">
        <title>Genome mining for natural products.</title>
        <authorList>
            <person name="Zhang B."/>
            <person name="Shi J."/>
            <person name="Ge H."/>
        </authorList>
    </citation>
    <scope>NUCLEOTIDE SEQUENCE [LARGE SCALE GENOMIC DNA]</scope>
    <source>
        <strain evidence="1 2">NA00687</strain>
    </source>
</reference>
<protein>
    <submittedName>
        <fullName evidence="1">Sensory rhodopsin transducer</fullName>
    </submittedName>
</protein>
<gene>
    <name evidence="1" type="ORF">HUT08_34130</name>
</gene>
<dbReference type="EMBL" id="CP054929">
    <property type="protein sequence ID" value="QKW53757.1"/>
    <property type="molecule type" value="Genomic_DNA"/>
</dbReference>
<dbReference type="SUPFAM" id="SSF89232">
    <property type="entry name" value="Hypothetical protein TM1070"/>
    <property type="match status" value="1"/>
</dbReference>
<dbReference type="Gene3D" id="2.60.290.11">
    <property type="entry name" value="TM1070-like"/>
    <property type="match status" value="1"/>
</dbReference>
<dbReference type="AlphaFoldDB" id="A0A7H8NGX2"/>
<dbReference type="PIRSF" id="PIRSF008711">
    <property type="entry name" value="UCP008711"/>
    <property type="match status" value="1"/>
</dbReference>
<accession>A0A7H8NGX2</accession>
<dbReference type="Pfam" id="PF07100">
    <property type="entry name" value="ASRT"/>
    <property type="match status" value="1"/>
</dbReference>
<dbReference type="InterPro" id="IPR009794">
    <property type="entry name" value="ASRT"/>
</dbReference>
<evidence type="ECO:0000313" key="1">
    <source>
        <dbReference type="EMBL" id="QKW53757.1"/>
    </source>
</evidence>
<dbReference type="Proteomes" id="UP000509303">
    <property type="component" value="Chromosome"/>
</dbReference>
<organism evidence="1 2">
    <name type="scientific">Streptomyces buecherae</name>
    <dbReference type="NCBI Taxonomy" id="2763006"/>
    <lineage>
        <taxon>Bacteria</taxon>
        <taxon>Bacillati</taxon>
        <taxon>Actinomycetota</taxon>
        <taxon>Actinomycetes</taxon>
        <taxon>Kitasatosporales</taxon>
        <taxon>Streptomycetaceae</taxon>
        <taxon>Streptomyces</taxon>
    </lineage>
</organism>
<sequence length="127" mass="13785">MTPQAIGATTWVVADGYIPPGSNGPAPAMISHDSICMLNAGGEPARVSVEVFYTDRDPVGPYELTVPARRAHHQRINDLRDPEPILPGVDYCLVVRSDHPIVVQHTRLDSRQAENALMSTIAYPSAL</sequence>
<proteinExistence type="predicted"/>
<dbReference type="InterPro" id="IPR036698">
    <property type="entry name" value="TM1070-like_sf"/>
</dbReference>
<name>A0A7H8NGX2_9ACTN</name>
<dbReference type="RefSeq" id="WP_176165461.1">
    <property type="nucleotide sequence ID" value="NZ_CP054929.1"/>
</dbReference>
<keyword evidence="2" id="KW-1185">Reference proteome</keyword>